<organism evidence="2 3">
    <name type="scientific">Ceratodon purpureus</name>
    <name type="common">Fire moss</name>
    <name type="synonym">Dicranum purpureum</name>
    <dbReference type="NCBI Taxonomy" id="3225"/>
    <lineage>
        <taxon>Eukaryota</taxon>
        <taxon>Viridiplantae</taxon>
        <taxon>Streptophyta</taxon>
        <taxon>Embryophyta</taxon>
        <taxon>Bryophyta</taxon>
        <taxon>Bryophytina</taxon>
        <taxon>Bryopsida</taxon>
        <taxon>Dicranidae</taxon>
        <taxon>Pseudoditrichales</taxon>
        <taxon>Ditrichaceae</taxon>
        <taxon>Ceratodon</taxon>
    </lineage>
</organism>
<protein>
    <submittedName>
        <fullName evidence="2">Uncharacterized protein</fullName>
    </submittedName>
</protein>
<evidence type="ECO:0000313" key="2">
    <source>
        <dbReference type="EMBL" id="KAG0553812.1"/>
    </source>
</evidence>
<dbReference type="Proteomes" id="UP000822688">
    <property type="component" value="Chromosome 12"/>
</dbReference>
<reference evidence="2" key="1">
    <citation type="submission" date="2020-06" db="EMBL/GenBank/DDBJ databases">
        <title>WGS assembly of Ceratodon purpureus strain R40.</title>
        <authorList>
            <person name="Carey S.B."/>
            <person name="Jenkins J."/>
            <person name="Shu S."/>
            <person name="Lovell J.T."/>
            <person name="Sreedasyam A."/>
            <person name="Maumus F."/>
            <person name="Tiley G.P."/>
            <person name="Fernandez-Pozo N."/>
            <person name="Barry K."/>
            <person name="Chen C."/>
            <person name="Wang M."/>
            <person name="Lipzen A."/>
            <person name="Daum C."/>
            <person name="Saski C.A."/>
            <person name="Payton A.C."/>
            <person name="Mcbreen J.C."/>
            <person name="Conrad R.E."/>
            <person name="Kollar L.M."/>
            <person name="Olsson S."/>
            <person name="Huttunen S."/>
            <person name="Landis J.B."/>
            <person name="Wickett N.J."/>
            <person name="Johnson M.G."/>
            <person name="Rensing S.A."/>
            <person name="Grimwood J."/>
            <person name="Schmutz J."/>
            <person name="Mcdaniel S.F."/>
        </authorList>
    </citation>
    <scope>NUCLEOTIDE SEQUENCE</scope>
    <source>
        <strain evidence="2">R40</strain>
    </source>
</reference>
<evidence type="ECO:0000313" key="3">
    <source>
        <dbReference type="Proteomes" id="UP000822688"/>
    </source>
</evidence>
<name>A0A8T0G967_CERPU</name>
<evidence type="ECO:0000256" key="1">
    <source>
        <dbReference type="SAM" id="SignalP"/>
    </source>
</evidence>
<proteinExistence type="predicted"/>
<keyword evidence="1" id="KW-0732">Signal</keyword>
<feature type="signal peptide" evidence="1">
    <location>
        <begin position="1"/>
        <end position="29"/>
    </location>
</feature>
<dbReference type="AlphaFoldDB" id="A0A8T0G967"/>
<gene>
    <name evidence="2" type="ORF">KC19_12G041100</name>
</gene>
<feature type="chain" id="PRO_5035805282" evidence="1">
    <location>
        <begin position="30"/>
        <end position="63"/>
    </location>
</feature>
<comment type="caution">
    <text evidence="2">The sequence shown here is derived from an EMBL/GenBank/DDBJ whole genome shotgun (WGS) entry which is preliminary data.</text>
</comment>
<sequence>MEMIIMKCRKVLTLCLFFVLLLLSNTSMALNFTFNDVVNSTSNNTFNGTTFEKINKPPVPNIP</sequence>
<keyword evidence="3" id="KW-1185">Reference proteome</keyword>
<accession>A0A8T0G967</accession>
<dbReference type="EMBL" id="CM026433">
    <property type="protein sequence ID" value="KAG0553812.1"/>
    <property type="molecule type" value="Genomic_DNA"/>
</dbReference>